<keyword evidence="10" id="KW-1185">Reference proteome</keyword>
<dbReference type="InterPro" id="IPR000873">
    <property type="entry name" value="AMP-dep_synth/lig_dom"/>
</dbReference>
<comment type="caution">
    <text evidence="9">The sequence shown here is derived from an EMBL/GenBank/DDBJ whole genome shotgun (WGS) entry which is preliminary data.</text>
</comment>
<sequence length="701" mass="76043">MADAGSSAKRAKLAVDERDEVATVDVIARVKSGANISGLDAYRALYDSSLKDSDEFWREHATRFVSWARTFDEVCGGTFADGDVRWFAGGKLNVCYNCVDRHIPTKGDEVAIVHEGDEVGSVTTYTYKDVQREVSRIANVLKSFGVRKGDNVAVYMPMMAELAFVMLACARIGAVHSVVFAGFSSESLRDRINDARCKVVVTADEGRRGGRTIPLKHTVDMAVAMCPTVEAVLVYERTHADIKYSSKDHKLTPLLEAARPFCPCEEMDAEDPLFLLYTSGSTGKPKGLLHTTGGYLVYAAITHYFTFDYRPGDVYACVADCGWITGHSYIVYGPLCNGATTLMFESTPLYPDHTRYWDLIQRHRITQFYTAPTAIRSLMRFSNDAMAKFDLTSLRVLGTVGEPINPEAWRWYYDFVGKRSCSIVDTYWQTETGGHVVSPLPGCTPLKPGSATLPFFGVETALMDGDGAEITGNSVSGVLCIKRPWPGMARTINGDHARFMVTYFGAYPGYYFTGDGAFRDKDGYIWITGRVDDVLNVSGHRLGSAEIESALIEHEFVAESAVIGCPHDTKGQGICCYVVLTADAVESSDLLAELRLQVRTTIGPFATPDYIIATPGLPKTRSGKIMRRVLRKIIAQETDSLGDVSTLADPSVVDILIEKANEAIAAKQAKAAGAAAAAAARSSSSKTAAAAAAAAAAASRA</sequence>
<feature type="domain" description="Acetyl-coenzyme A synthetase N-terminal" evidence="8">
    <location>
        <begin position="42"/>
        <end position="98"/>
    </location>
</feature>
<evidence type="ECO:0000256" key="5">
    <source>
        <dbReference type="RuleBase" id="RU361147"/>
    </source>
</evidence>
<evidence type="ECO:0000313" key="10">
    <source>
        <dbReference type="Proteomes" id="UP000323011"/>
    </source>
</evidence>
<reference evidence="9 10" key="1">
    <citation type="submission" date="2019-07" db="EMBL/GenBank/DDBJ databases">
        <title>Genomes of Cafeteria roenbergensis.</title>
        <authorList>
            <person name="Fischer M.G."/>
            <person name="Hackl T."/>
            <person name="Roman M."/>
        </authorList>
    </citation>
    <scope>NUCLEOTIDE SEQUENCE [LARGE SCALE GENOMIC DNA]</scope>
    <source>
        <strain evidence="9 10">BVI</strain>
    </source>
</reference>
<evidence type="ECO:0000256" key="4">
    <source>
        <dbReference type="ARBA" id="ARBA00022840"/>
    </source>
</evidence>
<feature type="domain" description="AMP-binding enzyme C-terminal" evidence="7">
    <location>
        <begin position="546"/>
        <end position="624"/>
    </location>
</feature>
<dbReference type="FunFam" id="3.40.50.12780:FF:000001">
    <property type="entry name" value="Acetyl-coenzyme A synthetase"/>
    <property type="match status" value="1"/>
</dbReference>
<dbReference type="InterPro" id="IPR025110">
    <property type="entry name" value="AMP-bd_C"/>
</dbReference>
<name>A0A5A8CVX2_CAFRO</name>
<dbReference type="InterPro" id="IPR011904">
    <property type="entry name" value="Ac_CoA_lig"/>
</dbReference>
<accession>A0A5A8CVX2</accession>
<gene>
    <name evidence="9" type="ORF">FNF29_00548</name>
</gene>
<dbReference type="GO" id="GO:0019427">
    <property type="term" value="P:acetyl-CoA biosynthetic process from acetate"/>
    <property type="evidence" value="ECO:0007669"/>
    <property type="project" value="InterPro"/>
</dbReference>
<dbReference type="InterPro" id="IPR020845">
    <property type="entry name" value="AMP-binding_CS"/>
</dbReference>
<dbReference type="Pfam" id="PF13193">
    <property type="entry name" value="AMP-binding_C"/>
    <property type="match status" value="1"/>
</dbReference>
<dbReference type="NCBIfam" id="TIGR02188">
    <property type="entry name" value="Ac_CoA_lig_AcsA"/>
    <property type="match status" value="1"/>
</dbReference>
<feature type="domain" description="AMP-dependent synthetase/ligase" evidence="6">
    <location>
        <begin position="101"/>
        <end position="485"/>
    </location>
</feature>
<keyword evidence="3 5" id="KW-0547">Nucleotide-binding</keyword>
<organism evidence="9 10">
    <name type="scientific">Cafeteria roenbergensis</name>
    <name type="common">Marine flagellate</name>
    <dbReference type="NCBI Taxonomy" id="33653"/>
    <lineage>
        <taxon>Eukaryota</taxon>
        <taxon>Sar</taxon>
        <taxon>Stramenopiles</taxon>
        <taxon>Bigyra</taxon>
        <taxon>Opalozoa</taxon>
        <taxon>Bicosoecida</taxon>
        <taxon>Cafeteriaceae</taxon>
        <taxon>Cafeteria</taxon>
    </lineage>
</organism>
<protein>
    <recommendedName>
        <fullName evidence="5">Acetyl-coenzyme A synthetase</fullName>
        <ecNumber evidence="5">6.2.1.1</ecNumber>
    </recommendedName>
</protein>
<dbReference type="EC" id="6.2.1.1" evidence="5"/>
<dbReference type="Pfam" id="PF00501">
    <property type="entry name" value="AMP-binding"/>
    <property type="match status" value="1"/>
</dbReference>
<dbReference type="Proteomes" id="UP000323011">
    <property type="component" value="Unassembled WGS sequence"/>
</dbReference>
<dbReference type="InterPro" id="IPR045851">
    <property type="entry name" value="AMP-bd_C_sf"/>
</dbReference>
<dbReference type="PROSITE" id="PS00455">
    <property type="entry name" value="AMP_BINDING"/>
    <property type="match status" value="1"/>
</dbReference>
<dbReference type="Gene3D" id="3.40.50.12780">
    <property type="entry name" value="N-terminal domain of ligase-like"/>
    <property type="match status" value="1"/>
</dbReference>
<evidence type="ECO:0000259" key="6">
    <source>
        <dbReference type="Pfam" id="PF00501"/>
    </source>
</evidence>
<dbReference type="AlphaFoldDB" id="A0A5A8CVX2"/>
<dbReference type="OMA" id="INVSYNC"/>
<dbReference type="NCBIfam" id="NF001208">
    <property type="entry name" value="PRK00174.1"/>
    <property type="match status" value="1"/>
</dbReference>
<dbReference type="FunFam" id="3.30.300.30:FF:000004">
    <property type="entry name" value="Acetyl-coenzyme A synthetase"/>
    <property type="match status" value="1"/>
</dbReference>
<evidence type="ECO:0000313" key="9">
    <source>
        <dbReference type="EMBL" id="KAA0157196.1"/>
    </source>
</evidence>
<dbReference type="GO" id="GO:0005524">
    <property type="term" value="F:ATP binding"/>
    <property type="evidence" value="ECO:0007669"/>
    <property type="project" value="UniProtKB-UniRule"/>
</dbReference>
<keyword evidence="4 5" id="KW-0067">ATP-binding</keyword>
<comment type="catalytic activity">
    <reaction evidence="5">
        <text>acetate + ATP + CoA = acetyl-CoA + AMP + diphosphate</text>
        <dbReference type="Rhea" id="RHEA:23176"/>
        <dbReference type="ChEBI" id="CHEBI:30089"/>
        <dbReference type="ChEBI" id="CHEBI:30616"/>
        <dbReference type="ChEBI" id="CHEBI:33019"/>
        <dbReference type="ChEBI" id="CHEBI:57287"/>
        <dbReference type="ChEBI" id="CHEBI:57288"/>
        <dbReference type="ChEBI" id="CHEBI:456215"/>
        <dbReference type="EC" id="6.2.1.1"/>
    </reaction>
</comment>
<evidence type="ECO:0000259" key="7">
    <source>
        <dbReference type="Pfam" id="PF13193"/>
    </source>
</evidence>
<proteinExistence type="inferred from homology"/>
<dbReference type="PANTHER" id="PTHR24095">
    <property type="entry name" value="ACETYL-COENZYME A SYNTHETASE"/>
    <property type="match status" value="1"/>
</dbReference>
<dbReference type="EMBL" id="VLTN01000002">
    <property type="protein sequence ID" value="KAA0157196.1"/>
    <property type="molecule type" value="Genomic_DNA"/>
</dbReference>
<evidence type="ECO:0000256" key="3">
    <source>
        <dbReference type="ARBA" id="ARBA00022741"/>
    </source>
</evidence>
<evidence type="ECO:0000256" key="1">
    <source>
        <dbReference type="ARBA" id="ARBA00006432"/>
    </source>
</evidence>
<dbReference type="Gene3D" id="3.30.300.30">
    <property type="match status" value="1"/>
</dbReference>
<dbReference type="InterPro" id="IPR032387">
    <property type="entry name" value="ACAS_N"/>
</dbReference>
<evidence type="ECO:0000256" key="2">
    <source>
        <dbReference type="ARBA" id="ARBA00022598"/>
    </source>
</evidence>
<dbReference type="InterPro" id="IPR042099">
    <property type="entry name" value="ANL_N_sf"/>
</dbReference>
<evidence type="ECO:0000259" key="8">
    <source>
        <dbReference type="Pfam" id="PF16177"/>
    </source>
</evidence>
<dbReference type="GO" id="GO:0016208">
    <property type="term" value="F:AMP binding"/>
    <property type="evidence" value="ECO:0007669"/>
    <property type="project" value="InterPro"/>
</dbReference>
<keyword evidence="2 5" id="KW-0436">Ligase</keyword>
<dbReference type="SUPFAM" id="SSF56801">
    <property type="entry name" value="Acetyl-CoA synthetase-like"/>
    <property type="match status" value="1"/>
</dbReference>
<comment type="similarity">
    <text evidence="1 5">Belongs to the ATP-dependent AMP-binding enzyme family.</text>
</comment>
<dbReference type="CDD" id="cd05966">
    <property type="entry name" value="ACS"/>
    <property type="match status" value="1"/>
</dbReference>
<dbReference type="Pfam" id="PF16177">
    <property type="entry name" value="ACAS_N"/>
    <property type="match status" value="1"/>
</dbReference>
<dbReference type="PANTHER" id="PTHR24095:SF14">
    <property type="entry name" value="ACETYL-COENZYME A SYNTHETASE 1"/>
    <property type="match status" value="1"/>
</dbReference>
<dbReference type="GO" id="GO:0003987">
    <property type="term" value="F:acetate-CoA ligase activity"/>
    <property type="evidence" value="ECO:0007669"/>
    <property type="project" value="UniProtKB-UniRule"/>
</dbReference>